<keyword evidence="1" id="KW-1133">Transmembrane helix</keyword>
<dbReference type="AlphaFoldDB" id="A0A0F9HSE2"/>
<proteinExistence type="predicted"/>
<organism evidence="2">
    <name type="scientific">marine sediment metagenome</name>
    <dbReference type="NCBI Taxonomy" id="412755"/>
    <lineage>
        <taxon>unclassified sequences</taxon>
        <taxon>metagenomes</taxon>
        <taxon>ecological metagenomes</taxon>
    </lineage>
</organism>
<accession>A0A0F9HSE2</accession>
<keyword evidence="1" id="KW-0472">Membrane</keyword>
<keyword evidence="1" id="KW-0812">Transmembrane</keyword>
<name>A0A0F9HSE2_9ZZZZ</name>
<evidence type="ECO:0000256" key="1">
    <source>
        <dbReference type="SAM" id="Phobius"/>
    </source>
</evidence>
<feature type="transmembrane region" description="Helical" evidence="1">
    <location>
        <begin position="20"/>
        <end position="53"/>
    </location>
</feature>
<evidence type="ECO:0000313" key="2">
    <source>
        <dbReference type="EMBL" id="KKM17982.1"/>
    </source>
</evidence>
<gene>
    <name evidence="2" type="ORF">LCGC14_1670250</name>
</gene>
<sequence length="67" mass="7430">MPTMANWEASAVRGRGGPPTPWWLCLLLLPLVPFLALVAWLPFTMPVVLPVAVAWDYLAGRRRRAGC</sequence>
<protein>
    <submittedName>
        <fullName evidence="2">Uncharacterized protein</fullName>
    </submittedName>
</protein>
<comment type="caution">
    <text evidence="2">The sequence shown here is derived from an EMBL/GenBank/DDBJ whole genome shotgun (WGS) entry which is preliminary data.</text>
</comment>
<dbReference type="EMBL" id="LAZR01014328">
    <property type="protein sequence ID" value="KKM17982.1"/>
    <property type="molecule type" value="Genomic_DNA"/>
</dbReference>
<reference evidence="2" key="1">
    <citation type="journal article" date="2015" name="Nature">
        <title>Complex archaea that bridge the gap between prokaryotes and eukaryotes.</title>
        <authorList>
            <person name="Spang A."/>
            <person name="Saw J.H."/>
            <person name="Jorgensen S.L."/>
            <person name="Zaremba-Niedzwiedzka K."/>
            <person name="Martijn J."/>
            <person name="Lind A.E."/>
            <person name="van Eijk R."/>
            <person name="Schleper C."/>
            <person name="Guy L."/>
            <person name="Ettema T.J."/>
        </authorList>
    </citation>
    <scope>NUCLEOTIDE SEQUENCE</scope>
</reference>